<protein>
    <recommendedName>
        <fullName evidence="8">Leucine-rich repeat-containing N-terminal plant-type domain-containing protein</fullName>
    </recommendedName>
</protein>
<dbReference type="PROSITE" id="PS51450">
    <property type="entry name" value="LRR"/>
    <property type="match status" value="1"/>
</dbReference>
<proteinExistence type="predicted"/>
<feature type="transmembrane region" description="Helical" evidence="5">
    <location>
        <begin position="875"/>
        <end position="896"/>
    </location>
</feature>
<feature type="transmembrane region" description="Helical" evidence="5">
    <location>
        <begin position="1168"/>
        <end position="1185"/>
    </location>
</feature>
<sequence>MELFNSTNGQYWTYKGGWGKGDQCADNWKGIKCNDEGEVTEIKLVRNNQTGSLPDSLGGLSSLTKLDLRYGGIMGALPPSLADLVELTQISVTSHSITGSIPPLDKLFKLTLIQLNDNHGISGPFPPALGSLTSLEWVEMQHNRISGTIPALDNLTSLYYFDVSYNEIEGPCPSAQNFAPEWGGVYSVKRNRLTGTIPAFTNLPEIQEINLEFNSLSGPIPPLEGLGKLVTLSMSNNNLTGPLPDLMEAPVLEFAYFNYNELSGPIHAFQHDWLKSFYVDHNAFSGPLPDFDQVPVLGDLCVNNNQLSGPIPKFPPSLFELNGNNNSFSGSLPDLGYIEELERINLSFNSLSGPLPSFASIGPRINKIILKHNFFEGDIPSTVSTLTGLQQLDLSSNKLRGVIPNLSSLTELQELYLSDNEFQGPLNWLANLTSCTTITVNNNRLVGPLPRSIGRMTKLNMLVAHNNDLHGSLPVDLFELPNLQGVVLSGNPKLYGMLPTTLSSPSLTGLVIEGCDIVGYLPKKIESNLTTLYLAGNKIKSRGSSSIPRLPSTIQHVSLANNLLSGSISDDFFEGLTNLISFDIRHNNVGGTIPSVRKHSNDPTHAYACGNSSFLSPLLMFFASLAVFFVAMNMSGLIPVSQIINIPMARDHARASRIEKKKKMSWRGVVKLVALMALTVTLLIGFDFVFVFYVANDPSVSPAAQALVVTILAQVKSTLMSERWIARQFIRILRPKREFNVSVFTMSILVICSTIVVPSFLVLVGDQRCLKQYKWPHFGVINPEAPHETKLDYTFCNIYSNEGHELCTIPSFSTLFKTISFTTTFNYPFDLSDQCFSAVVETYSPVVLESLIISDILQPSCWWLCREYRSEGAKWLMLAVGLFNAVLVPQIASFYASNINGGVNGLPLVSAVGGVAIILFEVGVGLLLKKLARGKGEGREEEGEEGGGERGLFPPIDYNPRTYVFPPVDFLLDTLGLNFDEDMMLGDKWVRWWLFVDCKRGVGKAGSGFLTWLGFKKGDYVDEQEFLMEHAFRHSEEAGEGEEKEEEESPAPLPEPAPPQTPKRGRDLSYMYSDLVRTLATALTFGLVSPLISFVSAVGLLVRFTSVAFLVKVFTDRADNGEVERRTTDAQGLPFRCTVLIVATSMGFFAGAAALGGVSSDTDEEVRQIAIAAVVCGSVIAIKLISIRRQWGARTCLRTCFGGITKVVINIVSIGRVCFEVMMKACTRRCARCKRKTKREEGGEWEEPLLPKA</sequence>
<feature type="transmembrane region" description="Helical" evidence="5">
    <location>
        <begin position="669"/>
        <end position="695"/>
    </location>
</feature>
<feature type="transmembrane region" description="Helical" evidence="5">
    <location>
        <begin position="618"/>
        <end position="648"/>
    </location>
</feature>
<evidence type="ECO:0000256" key="1">
    <source>
        <dbReference type="ARBA" id="ARBA00022614"/>
    </source>
</evidence>
<dbReference type="InterPro" id="IPR032675">
    <property type="entry name" value="LRR_dom_sf"/>
</dbReference>
<feature type="region of interest" description="Disordered" evidence="4">
    <location>
        <begin position="1034"/>
        <end position="1065"/>
    </location>
</feature>
<gene>
    <name evidence="6" type="ORF">TrRE_jg7034</name>
</gene>
<dbReference type="Proteomes" id="UP001165082">
    <property type="component" value="Unassembled WGS sequence"/>
</dbReference>
<dbReference type="InterPro" id="IPR053211">
    <property type="entry name" value="DNA_repair-toleration"/>
</dbReference>
<organism evidence="6 7">
    <name type="scientific">Triparma retinervis</name>
    <dbReference type="NCBI Taxonomy" id="2557542"/>
    <lineage>
        <taxon>Eukaryota</taxon>
        <taxon>Sar</taxon>
        <taxon>Stramenopiles</taxon>
        <taxon>Ochrophyta</taxon>
        <taxon>Bolidophyceae</taxon>
        <taxon>Parmales</taxon>
        <taxon>Triparmaceae</taxon>
        <taxon>Triparma</taxon>
    </lineage>
</organism>
<keyword evidence="1" id="KW-0433">Leucine-rich repeat</keyword>
<evidence type="ECO:0000256" key="4">
    <source>
        <dbReference type="SAM" id="MobiDB-lite"/>
    </source>
</evidence>
<comment type="caution">
    <text evidence="6">The sequence shown here is derived from an EMBL/GenBank/DDBJ whole genome shotgun (WGS) entry which is preliminary data.</text>
</comment>
<evidence type="ECO:0000256" key="5">
    <source>
        <dbReference type="SAM" id="Phobius"/>
    </source>
</evidence>
<name>A0A9W7E1S6_9STRA</name>
<dbReference type="AlphaFoldDB" id="A0A9W7E1S6"/>
<dbReference type="InterPro" id="IPR001611">
    <property type="entry name" value="Leu-rich_rpt"/>
</dbReference>
<keyword evidence="7" id="KW-1185">Reference proteome</keyword>
<feature type="transmembrane region" description="Helical" evidence="5">
    <location>
        <begin position="908"/>
        <end position="928"/>
    </location>
</feature>
<dbReference type="PANTHER" id="PTHR48060:SF20">
    <property type="entry name" value="LEUCINE-RICH REPEAT-CONTAINING N-TERMINAL PLANT-TYPE DOMAIN-CONTAINING PROTEIN"/>
    <property type="match status" value="1"/>
</dbReference>
<keyword evidence="2" id="KW-0732">Signal</keyword>
<dbReference type="EMBL" id="BRXZ01001190">
    <property type="protein sequence ID" value="GMH64879.1"/>
    <property type="molecule type" value="Genomic_DNA"/>
</dbReference>
<dbReference type="PANTHER" id="PTHR48060">
    <property type="entry name" value="DNA DAMAGE-REPAIR/TOLERATION PROTEIN DRT100"/>
    <property type="match status" value="1"/>
</dbReference>
<evidence type="ECO:0008006" key="8">
    <source>
        <dbReference type="Google" id="ProtNLM"/>
    </source>
</evidence>
<dbReference type="FunFam" id="3.80.10.10:FF:000041">
    <property type="entry name" value="LRR receptor-like serine/threonine-protein kinase ERECTA"/>
    <property type="match status" value="1"/>
</dbReference>
<keyword evidence="3" id="KW-0677">Repeat</keyword>
<feature type="compositionally biased region" description="Pro residues" evidence="4">
    <location>
        <begin position="1051"/>
        <end position="1061"/>
    </location>
</feature>
<dbReference type="Pfam" id="PF13855">
    <property type="entry name" value="LRR_8"/>
    <property type="match status" value="1"/>
</dbReference>
<dbReference type="Pfam" id="PF00560">
    <property type="entry name" value="LRR_1"/>
    <property type="match status" value="1"/>
</dbReference>
<keyword evidence="5" id="KW-1133">Transmembrane helix</keyword>
<evidence type="ECO:0000256" key="2">
    <source>
        <dbReference type="ARBA" id="ARBA00022729"/>
    </source>
</evidence>
<accession>A0A9W7E1S6</accession>
<evidence type="ECO:0000313" key="6">
    <source>
        <dbReference type="EMBL" id="GMH64879.1"/>
    </source>
</evidence>
<keyword evidence="5" id="KW-0472">Membrane</keyword>
<keyword evidence="5" id="KW-0812">Transmembrane</keyword>
<feature type="transmembrane region" description="Helical" evidence="5">
    <location>
        <begin position="1135"/>
        <end position="1156"/>
    </location>
</feature>
<feature type="compositionally biased region" description="Acidic residues" evidence="4">
    <location>
        <begin position="1038"/>
        <end position="1049"/>
    </location>
</feature>
<feature type="transmembrane region" description="Helical" evidence="5">
    <location>
        <begin position="743"/>
        <end position="764"/>
    </location>
</feature>
<dbReference type="SUPFAM" id="SSF52058">
    <property type="entry name" value="L domain-like"/>
    <property type="match status" value="2"/>
</dbReference>
<reference evidence="6" key="1">
    <citation type="submission" date="2022-07" db="EMBL/GenBank/DDBJ databases">
        <title>Genome analysis of Parmales, a sister group of diatoms, reveals the evolutionary specialization of diatoms from phago-mixotrophs to photoautotrophs.</title>
        <authorList>
            <person name="Ban H."/>
            <person name="Sato S."/>
            <person name="Yoshikawa S."/>
            <person name="Kazumasa Y."/>
            <person name="Nakamura Y."/>
            <person name="Ichinomiya M."/>
            <person name="Saitoh K."/>
            <person name="Sato N."/>
            <person name="Blanc-Mathieu R."/>
            <person name="Endo H."/>
            <person name="Kuwata A."/>
            <person name="Ogata H."/>
        </authorList>
    </citation>
    <scope>NUCLEOTIDE SEQUENCE</scope>
</reference>
<evidence type="ECO:0000256" key="3">
    <source>
        <dbReference type="ARBA" id="ARBA00022737"/>
    </source>
</evidence>
<dbReference type="OrthoDB" id="205182at2759"/>
<evidence type="ECO:0000313" key="7">
    <source>
        <dbReference type="Proteomes" id="UP001165082"/>
    </source>
</evidence>
<dbReference type="Gene3D" id="3.80.10.10">
    <property type="entry name" value="Ribonuclease Inhibitor"/>
    <property type="match status" value="3"/>
</dbReference>